<evidence type="ECO:0000256" key="4">
    <source>
        <dbReference type="ARBA" id="ARBA00060524"/>
    </source>
</evidence>
<evidence type="ECO:0000256" key="2">
    <source>
        <dbReference type="ARBA" id="ARBA00023002"/>
    </source>
</evidence>
<dbReference type="OrthoDB" id="204377at2759"/>
<dbReference type="SUPFAM" id="SSF53223">
    <property type="entry name" value="Aminoacid dehydrogenase-like, N-terminal domain"/>
    <property type="match status" value="1"/>
</dbReference>
<comment type="pathway">
    <text evidence="4">Aromatic compound metabolism; 3,4-dihydroxybenzoate biosynthesis; 3-dehydroquinate from D-quinate (NAD(+) route): step 1/1.</text>
</comment>
<dbReference type="InterPro" id="IPR022893">
    <property type="entry name" value="Shikimate_DH_fam"/>
</dbReference>
<dbReference type="VEuPathDB" id="FungiDB:PV09_01114"/>
<dbReference type="InParanoid" id="A0A0D2AN76"/>
<evidence type="ECO:0000256" key="6">
    <source>
        <dbReference type="ARBA" id="ARBA00071171"/>
    </source>
</evidence>
<dbReference type="GO" id="GO:0019632">
    <property type="term" value="P:shikimate metabolic process"/>
    <property type="evidence" value="ECO:0007669"/>
    <property type="project" value="TreeGrafter"/>
</dbReference>
<evidence type="ECO:0000256" key="5">
    <source>
        <dbReference type="ARBA" id="ARBA00066605"/>
    </source>
</evidence>
<evidence type="ECO:0000313" key="9">
    <source>
        <dbReference type="Proteomes" id="UP000053259"/>
    </source>
</evidence>
<proteinExistence type="predicted"/>
<reference evidence="8 9" key="1">
    <citation type="submission" date="2015-01" db="EMBL/GenBank/DDBJ databases">
        <title>The Genome Sequence of Ochroconis gallopava CBS43764.</title>
        <authorList>
            <consortium name="The Broad Institute Genomics Platform"/>
            <person name="Cuomo C."/>
            <person name="de Hoog S."/>
            <person name="Gorbushina A."/>
            <person name="Stielow B."/>
            <person name="Teixiera M."/>
            <person name="Abouelleil A."/>
            <person name="Chapman S.B."/>
            <person name="Priest M."/>
            <person name="Young S.K."/>
            <person name="Wortman J."/>
            <person name="Nusbaum C."/>
            <person name="Birren B."/>
        </authorList>
    </citation>
    <scope>NUCLEOTIDE SEQUENCE [LARGE SCALE GENOMIC DNA]</scope>
    <source>
        <strain evidence="8 9">CBS 43764</strain>
    </source>
</reference>
<sequence length="310" mass="34186">MVTPSTSEGAKPRGKGVLFGYPIAHSMSPLMHNTVFSNLNIPWDFDFLESTDIAEFLRVLKSPECYGCAVTMPHKVAILPYLDDLTPEGRDCGAVNTVLIQKNPDGSRKYVGHNTDVVGIRESFYQNVKEPEKVFHNKPGMVVGGGGAARSAVYSLRRMMQCKPVYLVNRDKGEVDAVIAECKSKGYGQNLIHVETVEEAERLATPGAIVACVPDFPPKTENEKQARAVLETFLNRAEKGAMLEMCYHPSPWTEIGGIAEKAGWQVILGTEAMIYQGLEQDKLWTGKTLDELPKEKVKRVIAAKLGQPHL</sequence>
<evidence type="ECO:0000256" key="1">
    <source>
        <dbReference type="ARBA" id="ARBA00022911"/>
    </source>
</evidence>
<evidence type="ECO:0000256" key="3">
    <source>
        <dbReference type="ARBA" id="ARBA00023027"/>
    </source>
</evidence>
<dbReference type="InterPro" id="IPR036291">
    <property type="entry name" value="NAD(P)-bd_dom_sf"/>
</dbReference>
<dbReference type="InterPro" id="IPR046346">
    <property type="entry name" value="Aminoacid_DH-like_N_sf"/>
</dbReference>
<dbReference type="EMBL" id="KN847531">
    <property type="protein sequence ID" value="KIW08183.1"/>
    <property type="molecule type" value="Genomic_DNA"/>
</dbReference>
<feature type="domain" description="Shikimate dehydrogenase substrate binding N-terminal" evidence="7">
    <location>
        <begin position="18"/>
        <end position="98"/>
    </location>
</feature>
<dbReference type="FunFam" id="3.40.50.720:FF:000610">
    <property type="entry name" value="Quinate 5-dehydrogenase QutB"/>
    <property type="match status" value="1"/>
</dbReference>
<dbReference type="Pfam" id="PF08501">
    <property type="entry name" value="Shikimate_dh_N"/>
    <property type="match status" value="1"/>
</dbReference>
<dbReference type="EC" id="1.1.1.24" evidence="5"/>
<dbReference type="GeneID" id="27309087"/>
<name>A0A0D2AN76_9PEZI</name>
<dbReference type="PANTHER" id="PTHR21089">
    <property type="entry name" value="SHIKIMATE DEHYDROGENASE"/>
    <property type="match status" value="1"/>
</dbReference>
<dbReference type="Proteomes" id="UP000053259">
    <property type="component" value="Unassembled WGS sequence"/>
</dbReference>
<dbReference type="GO" id="GO:0004764">
    <property type="term" value="F:shikimate 3-dehydrogenase (NADP+) activity"/>
    <property type="evidence" value="ECO:0007669"/>
    <property type="project" value="InterPro"/>
</dbReference>
<dbReference type="Gene3D" id="3.40.50.10860">
    <property type="entry name" value="Leucine Dehydrogenase, chain A, domain 1"/>
    <property type="match status" value="1"/>
</dbReference>
<dbReference type="STRING" id="253628.A0A0D2AN76"/>
<dbReference type="GO" id="GO:0009423">
    <property type="term" value="P:chorismate biosynthetic process"/>
    <property type="evidence" value="ECO:0007669"/>
    <property type="project" value="TreeGrafter"/>
</dbReference>
<keyword evidence="1" id="KW-0672">Quinate metabolism</keyword>
<evidence type="ECO:0000313" key="8">
    <source>
        <dbReference type="EMBL" id="KIW08183.1"/>
    </source>
</evidence>
<organism evidence="8 9">
    <name type="scientific">Verruconis gallopava</name>
    <dbReference type="NCBI Taxonomy" id="253628"/>
    <lineage>
        <taxon>Eukaryota</taxon>
        <taxon>Fungi</taxon>
        <taxon>Dikarya</taxon>
        <taxon>Ascomycota</taxon>
        <taxon>Pezizomycotina</taxon>
        <taxon>Dothideomycetes</taxon>
        <taxon>Pleosporomycetidae</taxon>
        <taxon>Venturiales</taxon>
        <taxon>Sympoventuriaceae</taxon>
        <taxon>Verruconis</taxon>
    </lineage>
</organism>
<dbReference type="PANTHER" id="PTHR21089:SF1">
    <property type="entry name" value="BIFUNCTIONAL 3-DEHYDROQUINATE DEHYDRATASE_SHIKIMATE DEHYDROGENASE, CHLOROPLASTIC"/>
    <property type="match status" value="1"/>
</dbReference>
<dbReference type="Gene3D" id="3.40.50.720">
    <property type="entry name" value="NAD(P)-binding Rossmann-like Domain"/>
    <property type="match status" value="1"/>
</dbReference>
<keyword evidence="2" id="KW-0560">Oxidoreductase</keyword>
<dbReference type="InterPro" id="IPR013708">
    <property type="entry name" value="Shikimate_DH-bd_N"/>
</dbReference>
<protein>
    <recommendedName>
        <fullName evidence="6">Quinate dehydrogenase</fullName>
        <ecNumber evidence="5">1.1.1.24</ecNumber>
    </recommendedName>
</protein>
<dbReference type="GO" id="GO:0030266">
    <property type="term" value="F:quinate 3-dehydrogenase (NAD+) activity"/>
    <property type="evidence" value="ECO:0007669"/>
    <property type="project" value="UniProtKB-EC"/>
</dbReference>
<gene>
    <name evidence="8" type="ORF">PV09_01114</name>
</gene>
<dbReference type="RefSeq" id="XP_016218052.1">
    <property type="nucleotide sequence ID" value="XM_016353957.1"/>
</dbReference>
<keyword evidence="9" id="KW-1185">Reference proteome</keyword>
<dbReference type="AlphaFoldDB" id="A0A0D2AN76"/>
<dbReference type="SUPFAM" id="SSF51735">
    <property type="entry name" value="NAD(P)-binding Rossmann-fold domains"/>
    <property type="match status" value="1"/>
</dbReference>
<evidence type="ECO:0000259" key="7">
    <source>
        <dbReference type="Pfam" id="PF08501"/>
    </source>
</evidence>
<keyword evidence="3" id="KW-0520">NAD</keyword>
<accession>A0A0D2AN76</accession>
<dbReference type="HOGENOM" id="CLU_044063_1_0_1"/>